<feature type="compositionally biased region" description="Low complexity" evidence="1">
    <location>
        <begin position="1"/>
        <end position="14"/>
    </location>
</feature>
<feature type="region of interest" description="Disordered" evidence="1">
    <location>
        <begin position="1"/>
        <end position="25"/>
    </location>
</feature>
<organism evidence="3 4">
    <name type="scientific">Tanacetum coccineum</name>
    <dbReference type="NCBI Taxonomy" id="301880"/>
    <lineage>
        <taxon>Eukaryota</taxon>
        <taxon>Viridiplantae</taxon>
        <taxon>Streptophyta</taxon>
        <taxon>Embryophyta</taxon>
        <taxon>Tracheophyta</taxon>
        <taxon>Spermatophyta</taxon>
        <taxon>Magnoliopsida</taxon>
        <taxon>eudicotyledons</taxon>
        <taxon>Gunneridae</taxon>
        <taxon>Pentapetalae</taxon>
        <taxon>asterids</taxon>
        <taxon>campanulids</taxon>
        <taxon>Asterales</taxon>
        <taxon>Asteraceae</taxon>
        <taxon>Asteroideae</taxon>
        <taxon>Anthemideae</taxon>
        <taxon>Anthemidinae</taxon>
        <taxon>Tanacetum</taxon>
    </lineage>
</organism>
<dbReference type="Pfam" id="PF14244">
    <property type="entry name" value="Retrotran_gag_3"/>
    <property type="match status" value="1"/>
</dbReference>
<dbReference type="Proteomes" id="UP001151760">
    <property type="component" value="Unassembled WGS sequence"/>
</dbReference>
<evidence type="ECO:0000256" key="1">
    <source>
        <dbReference type="SAM" id="MobiDB-lite"/>
    </source>
</evidence>
<comment type="caution">
    <text evidence="3">The sequence shown here is derived from an EMBL/GenBank/DDBJ whole genome shotgun (WGS) entry which is preliminary data.</text>
</comment>
<dbReference type="PANTHER" id="PTHR37610">
    <property type="entry name" value="CCHC-TYPE DOMAIN-CONTAINING PROTEIN"/>
    <property type="match status" value="1"/>
</dbReference>
<reference evidence="3" key="2">
    <citation type="submission" date="2022-01" db="EMBL/GenBank/DDBJ databases">
        <authorList>
            <person name="Yamashiro T."/>
            <person name="Shiraishi A."/>
            <person name="Satake H."/>
            <person name="Nakayama K."/>
        </authorList>
    </citation>
    <scope>NUCLEOTIDE SEQUENCE</scope>
</reference>
<accession>A0ABQ5FKC5</accession>
<feature type="domain" description="Retrotransposon Copia-like N-terminal" evidence="2">
    <location>
        <begin position="29"/>
        <end position="77"/>
    </location>
</feature>
<evidence type="ECO:0000313" key="4">
    <source>
        <dbReference type="Proteomes" id="UP001151760"/>
    </source>
</evidence>
<name>A0ABQ5FKC5_9ASTR</name>
<evidence type="ECO:0000259" key="2">
    <source>
        <dbReference type="Pfam" id="PF14244"/>
    </source>
</evidence>
<sequence length="145" mass="16636">MVIETQSPPSQSSQNTEDINSPHHPLFFHPNDHPGLLLISKKLLGSENYGTLRRSLLIALSAKNKLKLINGEYEEPDPNSELRAYWERANDMLISWILNTVSEQIGNNLTFINSAYALWNELHEHYSQLDGHRIYQLANEIVDLK</sequence>
<protein>
    <submittedName>
        <fullName evidence="3">Cysteine-rich receptor-like protein kinase 8</fullName>
    </submittedName>
</protein>
<evidence type="ECO:0000313" key="3">
    <source>
        <dbReference type="EMBL" id="GJT63800.1"/>
    </source>
</evidence>
<reference evidence="3" key="1">
    <citation type="journal article" date="2022" name="Int. J. Mol. Sci.">
        <title>Draft Genome of Tanacetum Coccineum: Genomic Comparison of Closely Related Tanacetum-Family Plants.</title>
        <authorList>
            <person name="Yamashiro T."/>
            <person name="Shiraishi A."/>
            <person name="Nakayama K."/>
            <person name="Satake H."/>
        </authorList>
    </citation>
    <scope>NUCLEOTIDE SEQUENCE</scope>
</reference>
<dbReference type="EMBL" id="BQNB010017490">
    <property type="protein sequence ID" value="GJT63800.1"/>
    <property type="molecule type" value="Genomic_DNA"/>
</dbReference>
<proteinExistence type="predicted"/>
<gene>
    <name evidence="3" type="ORF">Tco_1015280</name>
</gene>
<dbReference type="PANTHER" id="PTHR37610:SF97">
    <property type="entry name" value="RETROTRANSPOSON GAG DOMAIN-CONTAINING PROTEIN"/>
    <property type="match status" value="1"/>
</dbReference>
<keyword evidence="4" id="KW-1185">Reference proteome</keyword>
<dbReference type="InterPro" id="IPR029472">
    <property type="entry name" value="Copia-like_N"/>
</dbReference>